<dbReference type="Gene3D" id="3.30.9.10">
    <property type="entry name" value="D-Amino Acid Oxidase, subunit A, domain 2"/>
    <property type="match status" value="1"/>
</dbReference>
<feature type="domain" description="FAD dependent oxidoreductase" evidence="5">
    <location>
        <begin position="4"/>
        <end position="357"/>
    </location>
</feature>
<dbReference type="Gene3D" id="3.50.50.60">
    <property type="entry name" value="FAD/NAD(P)-binding domain"/>
    <property type="match status" value="1"/>
</dbReference>
<dbReference type="SUPFAM" id="SSF54373">
    <property type="entry name" value="FAD-linked reductases, C-terminal domain"/>
    <property type="match status" value="1"/>
</dbReference>
<dbReference type="GO" id="GO:0050131">
    <property type="term" value="F:N-methyl-L-amino-acid oxidase activity"/>
    <property type="evidence" value="ECO:0007669"/>
    <property type="project" value="UniProtKB-EC"/>
</dbReference>
<keyword evidence="3" id="KW-0274">FAD</keyword>
<comment type="caution">
    <text evidence="6">The sequence shown here is derived from an EMBL/GenBank/DDBJ whole genome shotgun (WGS) entry which is preliminary data.</text>
</comment>
<proteinExistence type="predicted"/>
<evidence type="ECO:0000313" key="7">
    <source>
        <dbReference type="Proteomes" id="UP000612893"/>
    </source>
</evidence>
<dbReference type="GO" id="GO:0050660">
    <property type="term" value="F:flavin adenine dinucleotide binding"/>
    <property type="evidence" value="ECO:0007669"/>
    <property type="project" value="InterPro"/>
</dbReference>
<dbReference type="NCBIfam" id="NF008425">
    <property type="entry name" value="PRK11259.1"/>
    <property type="match status" value="1"/>
</dbReference>
<evidence type="ECO:0000259" key="5">
    <source>
        <dbReference type="Pfam" id="PF01266"/>
    </source>
</evidence>
<dbReference type="Proteomes" id="UP000612893">
    <property type="component" value="Unassembled WGS sequence"/>
</dbReference>
<evidence type="ECO:0000256" key="4">
    <source>
        <dbReference type="ARBA" id="ARBA00023002"/>
    </source>
</evidence>
<dbReference type="Pfam" id="PF01266">
    <property type="entry name" value="DAO"/>
    <property type="match status" value="1"/>
</dbReference>
<dbReference type="InterPro" id="IPR036188">
    <property type="entry name" value="FAD/NAD-bd_sf"/>
</dbReference>
<dbReference type="AlphaFoldDB" id="A0A934N7V0"/>
<dbReference type="InterPro" id="IPR006076">
    <property type="entry name" value="FAD-dep_OxRdtase"/>
</dbReference>
<dbReference type="EMBL" id="JAEKNR010000133">
    <property type="protein sequence ID" value="MBJ7598896.1"/>
    <property type="molecule type" value="Genomic_DNA"/>
</dbReference>
<comment type="cofactor">
    <cofactor evidence="1">
        <name>FAD</name>
        <dbReference type="ChEBI" id="CHEBI:57692"/>
    </cofactor>
</comment>
<dbReference type="PROSITE" id="PS00895">
    <property type="entry name" value="3_HYDROXYISOBUT_DH"/>
    <property type="match status" value="1"/>
</dbReference>
<dbReference type="PANTHER" id="PTHR10961:SF7">
    <property type="entry name" value="FAD DEPENDENT OXIDOREDUCTASE DOMAIN-CONTAINING PROTEIN"/>
    <property type="match status" value="1"/>
</dbReference>
<dbReference type="EC" id="1.5.3.2" evidence="6"/>
<evidence type="ECO:0000256" key="2">
    <source>
        <dbReference type="ARBA" id="ARBA00022630"/>
    </source>
</evidence>
<dbReference type="RefSeq" id="WP_338202111.1">
    <property type="nucleotide sequence ID" value="NZ_JAEKNR010000133.1"/>
</dbReference>
<keyword evidence="7" id="KW-1185">Reference proteome</keyword>
<dbReference type="InterPro" id="IPR045170">
    <property type="entry name" value="MTOX"/>
</dbReference>
<dbReference type="GO" id="GO:0008115">
    <property type="term" value="F:sarcosine oxidase activity"/>
    <property type="evidence" value="ECO:0007669"/>
    <property type="project" value="TreeGrafter"/>
</dbReference>
<protein>
    <submittedName>
        <fullName evidence="6">N-methyl-L-tryptophan oxidase</fullName>
        <ecNumber evidence="6">1.5.3.2</ecNumber>
    </submittedName>
</protein>
<evidence type="ECO:0000256" key="3">
    <source>
        <dbReference type="ARBA" id="ARBA00022827"/>
    </source>
</evidence>
<dbReference type="InterPro" id="IPR002204">
    <property type="entry name" value="3-OH-isobutyrate_DH-rel_CS"/>
</dbReference>
<gene>
    <name evidence="6" type="primary">solA</name>
    <name evidence="6" type="ORF">JF922_12545</name>
</gene>
<reference evidence="6" key="1">
    <citation type="submission" date="2020-10" db="EMBL/GenBank/DDBJ databases">
        <title>Ca. Dormibacterota MAGs.</title>
        <authorList>
            <person name="Montgomery K."/>
        </authorList>
    </citation>
    <scope>NUCLEOTIDE SEQUENCE [LARGE SCALE GENOMIC DNA]</scope>
    <source>
        <strain evidence="6">SC8812_S17_10</strain>
    </source>
</reference>
<dbReference type="SUPFAM" id="SSF51905">
    <property type="entry name" value="FAD/NAD(P)-binding domain"/>
    <property type="match status" value="1"/>
</dbReference>
<keyword evidence="4 6" id="KW-0560">Oxidoreductase</keyword>
<evidence type="ECO:0000313" key="6">
    <source>
        <dbReference type="EMBL" id="MBJ7598896.1"/>
    </source>
</evidence>
<dbReference type="PANTHER" id="PTHR10961">
    <property type="entry name" value="PEROXISOMAL SARCOSINE OXIDASE"/>
    <property type="match status" value="1"/>
</dbReference>
<evidence type="ECO:0000256" key="1">
    <source>
        <dbReference type="ARBA" id="ARBA00001974"/>
    </source>
</evidence>
<organism evidence="6 7">
    <name type="scientific">Candidatus Nephthysia bennettiae</name>
    <dbReference type="NCBI Taxonomy" id="3127016"/>
    <lineage>
        <taxon>Bacteria</taxon>
        <taxon>Bacillati</taxon>
        <taxon>Candidatus Dormiibacterota</taxon>
        <taxon>Candidatus Dormibacteria</taxon>
        <taxon>Candidatus Dormibacterales</taxon>
        <taxon>Candidatus Dormibacteraceae</taxon>
        <taxon>Candidatus Nephthysia</taxon>
    </lineage>
</organism>
<name>A0A934N7V0_9BACT</name>
<keyword evidence="2" id="KW-0285">Flavoprotein</keyword>
<accession>A0A934N7V0</accession>
<sequence length="384" mass="40574">MDADVIVVGLGAMGSMAAWRLAARGARVLGFDRFQPPHTWGSSHGETRIIRSAYYEAPEYVPLVGRAFELWRALEAESETALLTMTGALSIGRPDAEEFAGALRSAREHGLAHEVLEPGQVAQRFPRHRLRPDELALVESAAGFLRPERAVRAALGRAGALGGRLQLGVEAVRVEPGGAAVSVEAGGRVWRAPRAVIALGAWNQKGILPGIGVPLTVTRQSMLWFRAATPAVHSADLAPVFVQHVGAPLVPFAYGFPSIDGSTVKVGVAREGPGIDPDTVDRDPTPADARDAVEYVRGALPDLEPEPVRVTVCLQENSPDRHFLVGPLPGEPSVTVLAGFSGHGFKFASVLGEAAADFALHGGTDLPVAHLSPERFRAAAGGRP</sequence>